<reference evidence="1" key="1">
    <citation type="submission" date="2015-07" db="EMBL/GenBank/DDBJ databases">
        <title>MeaNS - Measles Nucleotide Surveillance Program.</title>
        <authorList>
            <person name="Tran T."/>
            <person name="Druce J."/>
        </authorList>
    </citation>
    <scope>NUCLEOTIDE SEQUENCE</scope>
    <source>
        <strain evidence="1">UCB-OBI-ISO-001</strain>
        <tissue evidence="1">Gonad</tissue>
    </source>
</reference>
<sequence>MYVCIYVPLFTLSSLRVTATLNILISNSTLDHKHFANPGIILIPPLVKITNTDVSNFTSLIHLQKYG</sequence>
<gene>
    <name evidence="1" type="ORF">OCBIM_22018621mg</name>
</gene>
<dbReference type="AlphaFoldDB" id="A0A0L8HBK6"/>
<organism evidence="1">
    <name type="scientific">Octopus bimaculoides</name>
    <name type="common">California two-spotted octopus</name>
    <dbReference type="NCBI Taxonomy" id="37653"/>
    <lineage>
        <taxon>Eukaryota</taxon>
        <taxon>Metazoa</taxon>
        <taxon>Spiralia</taxon>
        <taxon>Lophotrochozoa</taxon>
        <taxon>Mollusca</taxon>
        <taxon>Cephalopoda</taxon>
        <taxon>Coleoidea</taxon>
        <taxon>Octopodiformes</taxon>
        <taxon>Octopoda</taxon>
        <taxon>Incirrata</taxon>
        <taxon>Octopodidae</taxon>
        <taxon>Octopus</taxon>
    </lineage>
</organism>
<name>A0A0L8HBK6_OCTBM</name>
<accession>A0A0L8HBK6</accession>
<proteinExistence type="predicted"/>
<dbReference type="EMBL" id="KQ418644">
    <property type="protein sequence ID" value="KOF86464.1"/>
    <property type="molecule type" value="Genomic_DNA"/>
</dbReference>
<evidence type="ECO:0000313" key="1">
    <source>
        <dbReference type="EMBL" id="KOF86464.1"/>
    </source>
</evidence>
<protein>
    <submittedName>
        <fullName evidence="1">Uncharacterized protein</fullName>
    </submittedName>
</protein>